<evidence type="ECO:0000313" key="2">
    <source>
        <dbReference type="Proteomes" id="UP000887566"/>
    </source>
</evidence>
<protein>
    <submittedName>
        <fullName evidence="3">Uncharacterized protein</fullName>
    </submittedName>
</protein>
<reference evidence="3" key="1">
    <citation type="submission" date="2022-11" db="UniProtKB">
        <authorList>
            <consortium name="WormBaseParasite"/>
        </authorList>
    </citation>
    <scope>IDENTIFICATION</scope>
</reference>
<organism evidence="2 3">
    <name type="scientific">Plectus sambesii</name>
    <dbReference type="NCBI Taxonomy" id="2011161"/>
    <lineage>
        <taxon>Eukaryota</taxon>
        <taxon>Metazoa</taxon>
        <taxon>Ecdysozoa</taxon>
        <taxon>Nematoda</taxon>
        <taxon>Chromadorea</taxon>
        <taxon>Plectida</taxon>
        <taxon>Plectina</taxon>
        <taxon>Plectoidea</taxon>
        <taxon>Plectidae</taxon>
        <taxon>Plectus</taxon>
    </lineage>
</organism>
<proteinExistence type="predicted"/>
<evidence type="ECO:0000256" key="1">
    <source>
        <dbReference type="SAM" id="MobiDB-lite"/>
    </source>
</evidence>
<feature type="region of interest" description="Disordered" evidence="1">
    <location>
        <begin position="26"/>
        <end position="72"/>
    </location>
</feature>
<dbReference type="WBParaSite" id="PSAMB.scaffold584size46490.g7260.t1">
    <property type="protein sequence ID" value="PSAMB.scaffold584size46490.g7260.t1"/>
    <property type="gene ID" value="PSAMB.scaffold584size46490.g7260"/>
</dbReference>
<feature type="region of interest" description="Disordered" evidence="1">
    <location>
        <begin position="120"/>
        <end position="142"/>
    </location>
</feature>
<name>A0A914WZC9_9BILA</name>
<dbReference type="Proteomes" id="UP000887566">
    <property type="component" value="Unplaced"/>
</dbReference>
<feature type="compositionally biased region" description="Polar residues" evidence="1">
    <location>
        <begin position="37"/>
        <end position="46"/>
    </location>
</feature>
<evidence type="ECO:0000313" key="3">
    <source>
        <dbReference type="WBParaSite" id="PSAMB.scaffold584size46490.g7260.t1"/>
    </source>
</evidence>
<accession>A0A914WZC9</accession>
<dbReference type="AlphaFoldDB" id="A0A914WZC9"/>
<sequence>MGPGLNDRGTADRLIHPIRLTARRLTADRFDRRKSHPPSSSFHGVQSVSPVAAPSSTTHPTIDIDRSRGMPSRYSLPSITPPPIAFNPRCTSRVIGAAHTFLRLNILHTTNFLTRAEKVENRSKRDLSVQGHRSGVSEGAAI</sequence>
<keyword evidence="2" id="KW-1185">Reference proteome</keyword>
<feature type="compositionally biased region" description="Low complexity" evidence="1">
    <location>
        <begin position="47"/>
        <end position="58"/>
    </location>
</feature>